<dbReference type="InterPro" id="IPR001623">
    <property type="entry name" value="DnaJ_domain"/>
</dbReference>
<dbReference type="SUPFAM" id="SSF46565">
    <property type="entry name" value="Chaperone J-domain"/>
    <property type="match status" value="1"/>
</dbReference>
<reference evidence="2" key="1">
    <citation type="submission" date="2024-07" db="EMBL/GenBank/DDBJ databases">
        <authorList>
            <person name="Li X.-J."/>
            <person name="Wang X."/>
        </authorList>
    </citation>
    <scope>NUCLEOTIDE SEQUENCE</scope>
    <source>
        <strain evidence="2">HSP-334</strain>
    </source>
</reference>
<sequence length="102" mass="12317">MNFDEAFKILKIEPTDDKKKIKIAYSKMLKKYHPEEFPEMFMKINEAYRVALEFEKSDFDEVKSESETAEKNDEDTEFFERVKKDFEENKEKSFFGNFEGQD</sequence>
<accession>A0AB39VHG9</accession>
<dbReference type="Pfam" id="PF00226">
    <property type="entry name" value="DnaJ"/>
    <property type="match status" value="1"/>
</dbReference>
<protein>
    <submittedName>
        <fullName evidence="2">J domain-containing protein</fullName>
    </submittedName>
</protein>
<dbReference type="PROSITE" id="PS50076">
    <property type="entry name" value="DNAJ_2"/>
    <property type="match status" value="1"/>
</dbReference>
<evidence type="ECO:0000259" key="1">
    <source>
        <dbReference type="PROSITE" id="PS50076"/>
    </source>
</evidence>
<evidence type="ECO:0000313" key="2">
    <source>
        <dbReference type="EMBL" id="XDU66358.1"/>
    </source>
</evidence>
<gene>
    <name evidence="2" type="ORF">AB8B22_08035</name>
</gene>
<dbReference type="InterPro" id="IPR036869">
    <property type="entry name" value="J_dom_sf"/>
</dbReference>
<dbReference type="KEGG" id="lrug:AB8B22_08035"/>
<dbReference type="SMART" id="SM00271">
    <property type="entry name" value="DnaJ"/>
    <property type="match status" value="1"/>
</dbReference>
<dbReference type="RefSeq" id="WP_369710721.1">
    <property type="nucleotide sequence ID" value="NZ_CP165644.1"/>
</dbReference>
<name>A0AB39VHG9_9FUSO</name>
<feature type="domain" description="J" evidence="1">
    <location>
        <begin position="5"/>
        <end position="63"/>
    </location>
</feature>
<dbReference type="Gene3D" id="1.10.287.110">
    <property type="entry name" value="DnaJ domain"/>
    <property type="match status" value="1"/>
</dbReference>
<proteinExistence type="predicted"/>
<dbReference type="CDD" id="cd06257">
    <property type="entry name" value="DnaJ"/>
    <property type="match status" value="1"/>
</dbReference>
<dbReference type="AlphaFoldDB" id="A0AB39VHG9"/>
<dbReference type="EMBL" id="CP165644">
    <property type="protein sequence ID" value="XDU66358.1"/>
    <property type="molecule type" value="Genomic_DNA"/>
</dbReference>
<organism evidence="2">
    <name type="scientific">Leptotrichia rugosa</name>
    <dbReference type="NCBI Taxonomy" id="3239302"/>
    <lineage>
        <taxon>Bacteria</taxon>
        <taxon>Fusobacteriati</taxon>
        <taxon>Fusobacteriota</taxon>
        <taxon>Fusobacteriia</taxon>
        <taxon>Fusobacteriales</taxon>
        <taxon>Leptotrichiaceae</taxon>
        <taxon>Leptotrichia</taxon>
    </lineage>
</organism>